<dbReference type="Proteomes" id="UP000243723">
    <property type="component" value="Unassembled WGS sequence"/>
</dbReference>
<evidence type="ECO:0000313" key="2">
    <source>
        <dbReference type="EMBL" id="PSK55234.1"/>
    </source>
</evidence>
<dbReference type="PANTHER" id="PTHR34693:SF1">
    <property type="entry name" value="PROTEIN PAR32"/>
    <property type="match status" value="1"/>
</dbReference>
<dbReference type="AlphaFoldDB" id="A0A2P8A436"/>
<name>A0A2P8A436_9PEZI</name>
<proteinExistence type="predicted"/>
<feature type="compositionally biased region" description="Gly residues" evidence="1">
    <location>
        <begin position="83"/>
        <end position="92"/>
    </location>
</feature>
<feature type="compositionally biased region" description="Basic and acidic residues" evidence="1">
    <location>
        <begin position="99"/>
        <end position="131"/>
    </location>
</feature>
<sequence length="131" mass="13295">MTSNGQQKVFSGRGGAGNIAPLSPALQPQDLETPTIKQSNYTTGRGGSGNIVSNDSAENARKAQDVEASAAARKAVAGEDGNSKGGYFGRGGAANIVKKVKEEVKDKAGSNGNGKEKEGERKGSAEGKTGK</sequence>
<organism evidence="2 3">
    <name type="scientific">Elsinoe australis</name>
    <dbReference type="NCBI Taxonomy" id="40998"/>
    <lineage>
        <taxon>Eukaryota</taxon>
        <taxon>Fungi</taxon>
        <taxon>Dikarya</taxon>
        <taxon>Ascomycota</taxon>
        <taxon>Pezizomycotina</taxon>
        <taxon>Dothideomycetes</taxon>
        <taxon>Dothideomycetidae</taxon>
        <taxon>Myriangiales</taxon>
        <taxon>Elsinoaceae</taxon>
        <taxon>Elsinoe</taxon>
    </lineage>
</organism>
<feature type="compositionally biased region" description="Polar residues" evidence="1">
    <location>
        <begin position="30"/>
        <end position="43"/>
    </location>
</feature>
<dbReference type="InterPro" id="IPR053203">
    <property type="entry name" value="Cisplatin_resist-associated"/>
</dbReference>
<dbReference type="Pfam" id="PF12223">
    <property type="entry name" value="DUF3602"/>
    <property type="match status" value="1"/>
</dbReference>
<reference evidence="2 3" key="1">
    <citation type="submission" date="2017-05" db="EMBL/GenBank/DDBJ databases">
        <title>Draft genome sequence of Elsinoe australis.</title>
        <authorList>
            <person name="Cheng Q."/>
        </authorList>
    </citation>
    <scope>NUCLEOTIDE SEQUENCE [LARGE SCALE GENOMIC DNA]</scope>
    <source>
        <strain evidence="2 3">NL1</strain>
    </source>
</reference>
<keyword evidence="3" id="KW-1185">Reference proteome</keyword>
<comment type="caution">
    <text evidence="2">The sequence shown here is derived from an EMBL/GenBank/DDBJ whole genome shotgun (WGS) entry which is preliminary data.</text>
</comment>
<dbReference type="EMBL" id="NHZQ01000067">
    <property type="protein sequence ID" value="PSK55234.1"/>
    <property type="molecule type" value="Genomic_DNA"/>
</dbReference>
<dbReference type="PANTHER" id="PTHR34693">
    <property type="entry name" value="PROTEIN PAR32"/>
    <property type="match status" value="1"/>
</dbReference>
<dbReference type="OrthoDB" id="3063476at2759"/>
<gene>
    <name evidence="2" type="ORF">B9Z65_2623</name>
</gene>
<dbReference type="InterPro" id="IPR022024">
    <property type="entry name" value="DUF3602"/>
</dbReference>
<feature type="region of interest" description="Disordered" evidence="1">
    <location>
        <begin position="1"/>
        <end position="131"/>
    </location>
</feature>
<evidence type="ECO:0000256" key="1">
    <source>
        <dbReference type="SAM" id="MobiDB-lite"/>
    </source>
</evidence>
<accession>A0A2P8A436</accession>
<evidence type="ECO:0000313" key="3">
    <source>
        <dbReference type="Proteomes" id="UP000243723"/>
    </source>
</evidence>
<protein>
    <submittedName>
        <fullName evidence="2">Uncharacterized protein</fullName>
    </submittedName>
</protein>